<name>A0A380U1D4_ACTLI</name>
<organism evidence="6 7">
    <name type="scientific">Actinobacillus lignieresii</name>
    <dbReference type="NCBI Taxonomy" id="720"/>
    <lineage>
        <taxon>Bacteria</taxon>
        <taxon>Pseudomonadati</taxon>
        <taxon>Pseudomonadota</taxon>
        <taxon>Gammaproteobacteria</taxon>
        <taxon>Pasteurellales</taxon>
        <taxon>Pasteurellaceae</taxon>
        <taxon>Actinobacillus</taxon>
    </lineage>
</organism>
<reference evidence="6 7" key="1">
    <citation type="submission" date="2018-06" db="EMBL/GenBank/DDBJ databases">
        <authorList>
            <consortium name="Pathogen Informatics"/>
            <person name="Doyle S."/>
        </authorList>
    </citation>
    <scope>NUCLEOTIDE SEQUENCE [LARGE SCALE GENOMIC DNA]</scope>
    <source>
        <strain evidence="6 7">NCTC4191</strain>
    </source>
</reference>
<evidence type="ECO:0000313" key="6">
    <source>
        <dbReference type="EMBL" id="SUT94847.1"/>
    </source>
</evidence>
<evidence type="ECO:0000256" key="3">
    <source>
        <dbReference type="ARBA" id="ARBA00022676"/>
    </source>
</evidence>
<gene>
    <name evidence="6" type="primary">wecF</name>
    <name evidence="6" type="ORF">NCTC4191_01716</name>
</gene>
<sequence>MRPIYHILGSDIPHHNRTVLNFFRDQLLPKLTEQQHYFYVVGQQTLLTQYPELNLQVFCSRQAITRAVVQTAKQVKTAKFVLHGQYNVWLWLAVLFGYLSACRCIWHIWGADLYEEASGWKFKLFYFIRRLAQQKLPVLWATRGDLTFAKRHLNRTDTQDRVLYFPTKMGSRAVMQDTRENQRFTILLGNSGDSSNRHLAALAQLKQSLAEDVRIIIPMGYPSNNQTYIEQVKRQAVELFPKHTVEVLTEKLDFTQYQQLLAQCDLGYFYFNRQQAIGTICLLIQQNVPLALTKENPFCIDMQAENVPFLYSDELTIAKVRQVKQQLQNCDKNNIGFFAPHYNEQWLTLLTELSKS</sequence>
<dbReference type="NCBIfam" id="NF002755">
    <property type="entry name" value="PRK02797.1-4"/>
    <property type="match status" value="1"/>
</dbReference>
<dbReference type="EMBL" id="UFRN01000002">
    <property type="protein sequence ID" value="SUT94847.1"/>
    <property type="molecule type" value="Genomic_DNA"/>
</dbReference>
<evidence type="ECO:0000256" key="1">
    <source>
        <dbReference type="ARBA" id="ARBA00022475"/>
    </source>
</evidence>
<evidence type="ECO:0000313" key="7">
    <source>
        <dbReference type="Proteomes" id="UP000254253"/>
    </source>
</evidence>
<dbReference type="InterPro" id="IPR009993">
    <property type="entry name" value="WecF"/>
</dbReference>
<dbReference type="GO" id="GO:0008417">
    <property type="term" value="F:fucosyltransferase activity"/>
    <property type="evidence" value="ECO:0007669"/>
    <property type="project" value="InterPro"/>
</dbReference>
<dbReference type="EC" id="2.4.1.-" evidence="6"/>
<dbReference type="Proteomes" id="UP000254253">
    <property type="component" value="Unassembled WGS sequence"/>
</dbReference>
<keyword evidence="7" id="KW-1185">Reference proteome</keyword>
<protein>
    <submittedName>
        <fullName evidence="6">4-alpha-L-fucosyltransferase</fullName>
        <ecNumber evidence="6">2.4.1.-</ecNumber>
    </submittedName>
</protein>
<keyword evidence="4 6" id="KW-0808">Transferase</keyword>
<evidence type="ECO:0000256" key="2">
    <source>
        <dbReference type="ARBA" id="ARBA00022519"/>
    </source>
</evidence>
<keyword evidence="3 6" id="KW-0328">Glycosyltransferase</keyword>
<dbReference type="RefSeq" id="WP_115587615.1">
    <property type="nucleotide sequence ID" value="NZ_UFRM01000001.1"/>
</dbReference>
<keyword evidence="5" id="KW-0472">Membrane</keyword>
<dbReference type="GO" id="GO:0009246">
    <property type="term" value="P:enterobacterial common antigen biosynthetic process"/>
    <property type="evidence" value="ECO:0007669"/>
    <property type="project" value="InterPro"/>
</dbReference>
<proteinExistence type="predicted"/>
<keyword evidence="1" id="KW-1003">Cell membrane</keyword>
<evidence type="ECO:0000256" key="4">
    <source>
        <dbReference type="ARBA" id="ARBA00022679"/>
    </source>
</evidence>
<evidence type="ECO:0000256" key="5">
    <source>
        <dbReference type="ARBA" id="ARBA00023136"/>
    </source>
</evidence>
<dbReference type="Pfam" id="PF07429">
    <property type="entry name" value="Glyco_transf_56"/>
    <property type="match status" value="1"/>
</dbReference>
<keyword evidence="2" id="KW-0997">Cell inner membrane</keyword>
<accession>A0A380U1D4</accession>
<dbReference type="AlphaFoldDB" id="A0A380U1D4"/>